<evidence type="ECO:0000256" key="2">
    <source>
        <dbReference type="ARBA" id="ARBA00022475"/>
    </source>
</evidence>
<evidence type="ECO:0000259" key="10">
    <source>
        <dbReference type="PROSITE" id="PS50111"/>
    </source>
</evidence>
<dbReference type="EMBL" id="JAQQFM010000004">
    <property type="protein sequence ID" value="MFL9924479.1"/>
    <property type="molecule type" value="Genomic_DNA"/>
</dbReference>
<comment type="similarity">
    <text evidence="7">Belongs to the methyl-accepting chemotaxis (MCP) protein family.</text>
</comment>
<dbReference type="Pfam" id="PF00672">
    <property type="entry name" value="HAMP"/>
    <property type="match status" value="1"/>
</dbReference>
<dbReference type="InterPro" id="IPR003660">
    <property type="entry name" value="HAMP_dom"/>
</dbReference>
<sequence>MAPSGQNQSIDEEVMLLSTLRARLIAVCVATVLTGMLSMVGANYVTTRSQLLERLEVQTRQLADSHAATIAAWIQSKKLVVSSIVQSTGEEDAVPALKAARQAGGFDDAYIGYQDKRASFSQSRSRAPDYDPTKRPWFIKASEASIPVVTSPYVSASTGKLLVTFAEAVRSENKVIAVASADVLLDTVVQIVVGIKATPNSFAFLVDSAGKIIAHPDSALALKPVSDIDPGLNSGFLSELERSQRSKYVELDGKAVMLQAVSVPGTDWKLLIALDRADVMRPLKEVLISSVLIAALIACAASALLGALIAKALVRLGLVRDALNDIASGEGDLTQRIDASGIDELAQIARAFNQFVQKISNLLREIRTSSEIIKIASSEIAHGNADLSARTESQAGALEETASAMEELTSGVQQNSDNAHQANTLAAGASRVAAQGGDMVSRMVDTMIGIDASSKRVVEIIAVIDGIAFQTNILALNAAVEAARAGEQGRGFAVVASEVRVLAQRSALAAKEIAGLIGDSTRQVSEGSLLATQAGTTIQEVVASVQRVSSVMAEISAASAEQDRGVGEINAAILQMDEVTQRNAALVEEVAAAAHSLQGQALKLSELVNVFTLD</sequence>
<dbReference type="PROSITE" id="PS50111">
    <property type="entry name" value="CHEMOTAXIS_TRANSDUC_2"/>
    <property type="match status" value="1"/>
</dbReference>
<organism evidence="12 13">
    <name type="scientific">Herbaspirillum lusitanum</name>
    <dbReference type="NCBI Taxonomy" id="213312"/>
    <lineage>
        <taxon>Bacteria</taxon>
        <taxon>Pseudomonadati</taxon>
        <taxon>Pseudomonadota</taxon>
        <taxon>Betaproteobacteria</taxon>
        <taxon>Burkholderiales</taxon>
        <taxon>Oxalobacteraceae</taxon>
        <taxon>Herbaspirillum</taxon>
    </lineage>
</organism>
<dbReference type="PROSITE" id="PS50885">
    <property type="entry name" value="HAMP"/>
    <property type="match status" value="1"/>
</dbReference>
<dbReference type="Gene3D" id="1.10.287.950">
    <property type="entry name" value="Methyl-accepting chemotaxis protein"/>
    <property type="match status" value="1"/>
</dbReference>
<dbReference type="InterPro" id="IPR033479">
    <property type="entry name" value="dCache_1"/>
</dbReference>
<evidence type="ECO:0000256" key="9">
    <source>
        <dbReference type="SAM" id="Phobius"/>
    </source>
</evidence>
<keyword evidence="3" id="KW-0488">Methylation</keyword>
<dbReference type="CDD" id="cd12913">
    <property type="entry name" value="PDC1_MCP_like"/>
    <property type="match status" value="1"/>
</dbReference>
<evidence type="ECO:0000256" key="5">
    <source>
        <dbReference type="ARBA" id="ARBA00022989"/>
    </source>
</evidence>
<feature type="transmembrane region" description="Helical" evidence="9">
    <location>
        <begin position="24"/>
        <end position="45"/>
    </location>
</feature>
<gene>
    <name evidence="12" type="ORF">PQR62_09390</name>
</gene>
<dbReference type="Pfam" id="PF00015">
    <property type="entry name" value="MCPsignal"/>
    <property type="match status" value="1"/>
</dbReference>
<keyword evidence="6 9" id="KW-0472">Membrane</keyword>
<dbReference type="PANTHER" id="PTHR43531">
    <property type="entry name" value="PROTEIN ICFG"/>
    <property type="match status" value="1"/>
</dbReference>
<evidence type="ECO:0000256" key="3">
    <source>
        <dbReference type="ARBA" id="ARBA00022481"/>
    </source>
</evidence>
<dbReference type="SMART" id="SM00304">
    <property type="entry name" value="HAMP"/>
    <property type="match status" value="1"/>
</dbReference>
<dbReference type="Proteomes" id="UP001629246">
    <property type="component" value="Unassembled WGS sequence"/>
</dbReference>
<evidence type="ECO:0000259" key="11">
    <source>
        <dbReference type="PROSITE" id="PS50885"/>
    </source>
</evidence>
<keyword evidence="8" id="KW-0807">Transducer</keyword>
<evidence type="ECO:0000256" key="6">
    <source>
        <dbReference type="ARBA" id="ARBA00023136"/>
    </source>
</evidence>
<dbReference type="Pfam" id="PF02743">
    <property type="entry name" value="dCache_1"/>
    <property type="match status" value="1"/>
</dbReference>
<reference evidence="12 13" key="1">
    <citation type="journal article" date="2024" name="Chem. Sci.">
        <title>Discovery of megapolipeptins by genome mining of a Burkholderiales bacteria collection.</title>
        <authorList>
            <person name="Paulo B.S."/>
            <person name="Recchia M.J.J."/>
            <person name="Lee S."/>
            <person name="Fergusson C.H."/>
            <person name="Romanowski S.B."/>
            <person name="Hernandez A."/>
            <person name="Krull N."/>
            <person name="Liu D.Y."/>
            <person name="Cavanagh H."/>
            <person name="Bos A."/>
            <person name="Gray C.A."/>
            <person name="Murphy B.T."/>
            <person name="Linington R.G."/>
            <person name="Eustaquio A.S."/>
        </authorList>
    </citation>
    <scope>NUCLEOTIDE SEQUENCE [LARGE SCALE GENOMIC DNA]</scope>
    <source>
        <strain evidence="12 13">RL21-008-BIB-A</strain>
    </source>
</reference>
<dbReference type="PANTHER" id="PTHR43531:SF14">
    <property type="entry name" value="METHYL-ACCEPTING CHEMOTAXIS PROTEIN I-RELATED"/>
    <property type="match status" value="1"/>
</dbReference>
<dbReference type="InterPro" id="IPR051310">
    <property type="entry name" value="MCP_chemotaxis"/>
</dbReference>
<dbReference type="CDD" id="cd11386">
    <property type="entry name" value="MCP_signal"/>
    <property type="match status" value="1"/>
</dbReference>
<dbReference type="Gene3D" id="3.30.450.20">
    <property type="entry name" value="PAS domain"/>
    <property type="match status" value="2"/>
</dbReference>
<evidence type="ECO:0000256" key="4">
    <source>
        <dbReference type="ARBA" id="ARBA00022692"/>
    </source>
</evidence>
<dbReference type="CDD" id="cd12912">
    <property type="entry name" value="PDC2_MCP_like"/>
    <property type="match status" value="1"/>
</dbReference>
<dbReference type="RefSeq" id="WP_408157175.1">
    <property type="nucleotide sequence ID" value="NZ_JAQQFM010000004.1"/>
</dbReference>
<dbReference type="InterPro" id="IPR004089">
    <property type="entry name" value="MCPsignal_dom"/>
</dbReference>
<keyword evidence="4 9" id="KW-0812">Transmembrane</keyword>
<comment type="caution">
    <text evidence="12">The sequence shown here is derived from an EMBL/GenBank/DDBJ whole genome shotgun (WGS) entry which is preliminary data.</text>
</comment>
<accession>A0ABW9A8A5</accession>
<keyword evidence="5 9" id="KW-1133">Transmembrane helix</keyword>
<evidence type="ECO:0000256" key="8">
    <source>
        <dbReference type="PROSITE-ProRule" id="PRU00284"/>
    </source>
</evidence>
<feature type="domain" description="Methyl-accepting transducer" evidence="10">
    <location>
        <begin position="369"/>
        <end position="598"/>
    </location>
</feature>
<dbReference type="CDD" id="cd06225">
    <property type="entry name" value="HAMP"/>
    <property type="match status" value="1"/>
</dbReference>
<proteinExistence type="inferred from homology"/>
<dbReference type="SMART" id="SM00283">
    <property type="entry name" value="MA"/>
    <property type="match status" value="1"/>
</dbReference>
<evidence type="ECO:0000313" key="12">
    <source>
        <dbReference type="EMBL" id="MFL9924479.1"/>
    </source>
</evidence>
<evidence type="ECO:0000256" key="1">
    <source>
        <dbReference type="ARBA" id="ARBA00004651"/>
    </source>
</evidence>
<keyword evidence="13" id="KW-1185">Reference proteome</keyword>
<evidence type="ECO:0000256" key="7">
    <source>
        <dbReference type="ARBA" id="ARBA00029447"/>
    </source>
</evidence>
<protein>
    <submittedName>
        <fullName evidence="12">Methyl-accepting chemotaxis protein</fullName>
    </submittedName>
</protein>
<comment type="subcellular location">
    <subcellularLocation>
        <location evidence="1">Cell membrane</location>
        <topology evidence="1">Multi-pass membrane protein</topology>
    </subcellularLocation>
</comment>
<evidence type="ECO:0000313" key="13">
    <source>
        <dbReference type="Proteomes" id="UP001629246"/>
    </source>
</evidence>
<dbReference type="SUPFAM" id="SSF58104">
    <property type="entry name" value="Methyl-accepting chemotaxis protein (MCP) signaling domain"/>
    <property type="match status" value="1"/>
</dbReference>
<feature type="transmembrane region" description="Helical" evidence="9">
    <location>
        <begin position="286"/>
        <end position="310"/>
    </location>
</feature>
<keyword evidence="2" id="KW-1003">Cell membrane</keyword>
<name>A0ABW9A8A5_9BURK</name>
<dbReference type="SUPFAM" id="SSF103190">
    <property type="entry name" value="Sensory domain-like"/>
    <property type="match status" value="1"/>
</dbReference>
<dbReference type="InterPro" id="IPR029151">
    <property type="entry name" value="Sensor-like_sf"/>
</dbReference>
<feature type="domain" description="HAMP" evidence="11">
    <location>
        <begin position="310"/>
        <end position="364"/>
    </location>
</feature>